<protein>
    <submittedName>
        <fullName evidence="2">Uncharacterized protein</fullName>
    </submittedName>
</protein>
<reference evidence="2" key="1">
    <citation type="submission" date="2020-04" db="EMBL/GenBank/DDBJ databases">
        <authorList>
            <person name="Chiriac C."/>
            <person name="Salcher M."/>
            <person name="Ghai R."/>
            <person name="Kavagutti S V."/>
        </authorList>
    </citation>
    <scope>NUCLEOTIDE SEQUENCE</scope>
</reference>
<gene>
    <name evidence="2" type="ORF">UFOVP314_32</name>
</gene>
<dbReference type="EMBL" id="LR796326">
    <property type="protein sequence ID" value="CAB4136893.1"/>
    <property type="molecule type" value="Genomic_DNA"/>
</dbReference>
<evidence type="ECO:0000256" key="1">
    <source>
        <dbReference type="SAM" id="MobiDB-lite"/>
    </source>
</evidence>
<feature type="compositionally biased region" description="Basic and acidic residues" evidence="1">
    <location>
        <begin position="44"/>
        <end position="64"/>
    </location>
</feature>
<evidence type="ECO:0000313" key="2">
    <source>
        <dbReference type="EMBL" id="CAB4136893.1"/>
    </source>
</evidence>
<accession>A0A6J5LUX9</accession>
<organism evidence="2">
    <name type="scientific">uncultured Caudovirales phage</name>
    <dbReference type="NCBI Taxonomy" id="2100421"/>
    <lineage>
        <taxon>Viruses</taxon>
        <taxon>Duplodnaviria</taxon>
        <taxon>Heunggongvirae</taxon>
        <taxon>Uroviricota</taxon>
        <taxon>Caudoviricetes</taxon>
        <taxon>Peduoviridae</taxon>
        <taxon>Maltschvirus</taxon>
        <taxon>Maltschvirus maltsch</taxon>
    </lineage>
</organism>
<feature type="compositionally biased region" description="Acidic residues" evidence="1">
    <location>
        <begin position="23"/>
        <end position="37"/>
    </location>
</feature>
<feature type="compositionally biased region" description="Basic and acidic residues" evidence="1">
    <location>
        <begin position="188"/>
        <end position="202"/>
    </location>
</feature>
<feature type="region of interest" description="Disordered" evidence="1">
    <location>
        <begin position="176"/>
        <end position="216"/>
    </location>
</feature>
<name>A0A6J5LUX9_9CAUD</name>
<sequence>MAPTRKSVQSRVAAVLLRHPDTDPEGGDQGDQGDDGADGALGDAGRRALDEERRARRAAERSAREAQTQLTTLQQQVEELTKKSMTDQERQVAEQLQAREAELRRTIEAEAAERVAAAERKVVTARLQAVAAGKLINPADAAVYIQIDDLERDAQGDVSDAALAASVEALLKERPYLGAKPGGGSADQGHRRDAAPDLKDPKQLQAELAKLGVRPR</sequence>
<feature type="region of interest" description="Disordered" evidence="1">
    <location>
        <begin position="16"/>
        <end position="72"/>
    </location>
</feature>
<proteinExistence type="predicted"/>